<evidence type="ECO:0000256" key="5">
    <source>
        <dbReference type="SAM" id="MobiDB-lite"/>
    </source>
</evidence>
<dbReference type="SUPFAM" id="SSF74653">
    <property type="entry name" value="TolA/TonB C-terminal domain"/>
    <property type="match status" value="1"/>
</dbReference>
<dbReference type="AlphaFoldDB" id="A0A538SDK7"/>
<keyword evidence="3" id="KW-1133">Transmembrane helix</keyword>
<evidence type="ECO:0000256" key="3">
    <source>
        <dbReference type="ARBA" id="ARBA00022989"/>
    </source>
</evidence>
<evidence type="ECO:0000313" key="8">
    <source>
        <dbReference type="Proteomes" id="UP000320184"/>
    </source>
</evidence>
<dbReference type="EMBL" id="VBOT01000122">
    <property type="protein sequence ID" value="TMQ49468.1"/>
    <property type="molecule type" value="Genomic_DNA"/>
</dbReference>
<reference evidence="7 8" key="1">
    <citation type="journal article" date="2019" name="Nat. Microbiol.">
        <title>Mediterranean grassland soil C-N compound turnover is dependent on rainfall and depth, and is mediated by genomically divergent microorganisms.</title>
        <authorList>
            <person name="Diamond S."/>
            <person name="Andeer P.F."/>
            <person name="Li Z."/>
            <person name="Crits-Christoph A."/>
            <person name="Burstein D."/>
            <person name="Anantharaman K."/>
            <person name="Lane K.R."/>
            <person name="Thomas B.C."/>
            <person name="Pan C."/>
            <person name="Northen T.R."/>
            <person name="Banfield J.F."/>
        </authorList>
    </citation>
    <scope>NUCLEOTIDE SEQUENCE [LARGE SCALE GENOMIC DNA]</scope>
    <source>
        <strain evidence="7">WS_3</strain>
    </source>
</reference>
<dbReference type="InterPro" id="IPR037682">
    <property type="entry name" value="TonB_C"/>
</dbReference>
<evidence type="ECO:0000256" key="4">
    <source>
        <dbReference type="ARBA" id="ARBA00023136"/>
    </source>
</evidence>
<name>A0A538SDK7_UNCEI</name>
<evidence type="ECO:0000256" key="2">
    <source>
        <dbReference type="ARBA" id="ARBA00022692"/>
    </source>
</evidence>
<feature type="domain" description="TonB C-terminal" evidence="6">
    <location>
        <begin position="102"/>
        <end position="192"/>
    </location>
</feature>
<evidence type="ECO:0000313" key="7">
    <source>
        <dbReference type="EMBL" id="TMQ49468.1"/>
    </source>
</evidence>
<proteinExistence type="predicted"/>
<dbReference type="GO" id="GO:0055085">
    <property type="term" value="P:transmembrane transport"/>
    <property type="evidence" value="ECO:0007669"/>
    <property type="project" value="InterPro"/>
</dbReference>
<dbReference type="Pfam" id="PF03544">
    <property type="entry name" value="TonB_C"/>
    <property type="match status" value="1"/>
</dbReference>
<comment type="subcellular location">
    <subcellularLocation>
        <location evidence="1">Membrane</location>
        <topology evidence="1">Single-pass membrane protein</topology>
    </subcellularLocation>
</comment>
<evidence type="ECO:0000256" key="1">
    <source>
        <dbReference type="ARBA" id="ARBA00004167"/>
    </source>
</evidence>
<organism evidence="7 8">
    <name type="scientific">Eiseniibacteriota bacterium</name>
    <dbReference type="NCBI Taxonomy" id="2212470"/>
    <lineage>
        <taxon>Bacteria</taxon>
        <taxon>Candidatus Eiseniibacteriota</taxon>
    </lineage>
</organism>
<dbReference type="Gene3D" id="3.30.1150.10">
    <property type="match status" value="1"/>
</dbReference>
<keyword evidence="4" id="KW-0472">Membrane</keyword>
<dbReference type="NCBIfam" id="TIGR01352">
    <property type="entry name" value="tonB_Cterm"/>
    <property type="match status" value="1"/>
</dbReference>
<dbReference type="PROSITE" id="PS52015">
    <property type="entry name" value="TONB_CTD"/>
    <property type="match status" value="1"/>
</dbReference>
<comment type="caution">
    <text evidence="7">The sequence shown here is derived from an EMBL/GenBank/DDBJ whole genome shotgun (WGS) entry which is preliminary data.</text>
</comment>
<feature type="region of interest" description="Disordered" evidence="5">
    <location>
        <begin position="31"/>
        <end position="53"/>
    </location>
</feature>
<gene>
    <name evidence="7" type="ORF">E6K73_09820</name>
</gene>
<keyword evidence="2" id="KW-0812">Transmembrane</keyword>
<dbReference type="Proteomes" id="UP000320184">
    <property type="component" value="Unassembled WGS sequence"/>
</dbReference>
<feature type="compositionally biased region" description="Low complexity" evidence="5">
    <location>
        <begin position="77"/>
        <end position="91"/>
    </location>
</feature>
<protein>
    <submittedName>
        <fullName evidence="7">TonB family protein</fullName>
    </submittedName>
</protein>
<feature type="region of interest" description="Disordered" evidence="5">
    <location>
        <begin position="74"/>
        <end position="97"/>
    </location>
</feature>
<dbReference type="InterPro" id="IPR006260">
    <property type="entry name" value="TonB/TolA_C"/>
</dbReference>
<accession>A0A538SDK7</accession>
<sequence>MNGGCDAGGERFLSLSVSLLLACALWGCGRERKQSPPPAPLPVEVFADTSRSERLRVEPPPARVWLASVRPTREPADLASPPAAPPETLLPEPAPPSLEIDGDLKPPILRERAPLVLPSLAARRERSVSVELDVRVDEAGNVTDVRWAGGGADSALVGAALDCVARMRFFPALRAGRPVAVWCRQRFDFGAR</sequence>
<dbReference type="GO" id="GO:0016020">
    <property type="term" value="C:membrane"/>
    <property type="evidence" value="ECO:0007669"/>
    <property type="project" value="UniProtKB-SubCell"/>
</dbReference>
<evidence type="ECO:0000259" key="6">
    <source>
        <dbReference type="PROSITE" id="PS52015"/>
    </source>
</evidence>